<dbReference type="InterPro" id="IPR051588">
    <property type="entry name" value="Cobalamin_Transport"/>
</dbReference>
<dbReference type="PANTHER" id="PTHR10559:SF18">
    <property type="entry name" value="TRANSCOBALAMIN II"/>
    <property type="match status" value="1"/>
</dbReference>
<sequence>MFTKLQRKIMSTMLAVIMVLSVLFTAIAPANQVFAASEDPVTVALRVEGPQGLIQEESATGSTALEVLQSKFLPDNLIVTSSQYGRYVSSINGIQEAQYGQYSGWNFAIKRQGQWIIPDVGIDQYRLESNDQVLVYYGDLNTQLLKSISISSTPVNADTPFSVTVTKTTYDWVNTGFIDSPANGIKVKVGAVDAITNASGVAVFDHGVAAGNYSVEATDYRSGAAPGVVRGTQPLIVETKPEPAPIGHVTLSVEKFTIGQGYYKEPVIVPFFNGDNGASLLTRELGAGNYQNAGEINNSFYLTKVKDNKTAIQVPSFIQDQITTNGDQIGAKNDANWLGEFDYTSMSGWMYAVNNVLPDVGLSQYIPHEGDVIRTQFSLYGWGADLGANEWSYLPNPADKDALVARVAKINSDPNKSTVLADTAVRLAYEHAYTVLTNLESTQASVNSALVNLNKSFEDTEKPGITVTGISNNQEVTQANLGFNVVVTDNRPEAIVSVVKLNGTVITKLNETYSVVLVPGTNTITISATDAAGNIAEKSIVVIYKASMATTAKNHLNKTLAYMLRTITSPGYGTGNGEWSILSLARANYTVPEEYYQSYYTKVVTEVDRRMTLNNGLLDKVNGTENSRVILGLTSIGKDISRVGNYDLRSALSDYDYVIKQGINGPTFALLAFDSRNYVIPNAGAGKTQTTRENLVSYIVGKEVKKGTIDAGGWGFSLTSADVDLTSMALQALAPYYQSQPDVKSAGDRAIAWLSKKQDSEGGFGSSSESIAQVITALTALGIDPSTDARFIKNGKSAMDAILTFAATDGGFKHTRTGGVNGLATDQGAYALVAYDRFVIGSKRLYDMTDVTVEDTVKPVMTVTGVSDNQEVTQPELSLGVEVTDNSSTSVTKVVKLNGTIISEENGSYHLILLEGTNTINITATDESGNIAERDITVIYSKPDLNQVLNKNLAYILKTVTNPTFETSGGEWSVLSLARAKYEVPEGYYQGYYNNVVNKVKELMNVNKGVLDTIKGTEHSRAILGLTSIGKDPRNVGGYDLTSALANYDYVIKQGINGPIYALLAFDSHNYAIPTVQAEKKQATRDNLIAHIVGKEVNKGTIDAGGWSLGTPRPDVDLTAMALQALAPYYQTHPDVKSAGDRAVAWLAKTQDEYGGFGTSSESIAQVVTALSILGINPNTDERFIKNGKSALHALLSFAVADGGFQHVKSGPGSGVDSMATDQGTYALVAYDRFVNSHKSLYDMTDVTLETAPLPGGNEILLPDGDTPIIQIPSDNKDYTVAVTTADTNKEITIKIPEDNNAKIQVKLPSNSSLPQIEAVKGNVSLAIPKGAQITSGDSSAIELITFIDTTTSSLINKVNTIITNGKKLDSVNQAITLGGNNRIEFDQFITLTFKDKKGKQAAYIQNGSIHVIQSYASDAEGLAGGNLEYAYDNGNDLIVKTKHFTDFITYTSSVVQSPGGGVPPTSNRVTLSVDKLTIDKGYVIPKSSVDLQSGDSVWSVLKRELDKLGIPYELGAEKYDSVYVASIDGDGEFDHGSGSGWMYNVNGTYPQVGASKIFPKSGDSIEWRYTKDLGEDLGVKPPTGALPIGTTNDKKPIIDIPSDIKADYPVNITKDMKDKELITINIPNVTSKVILNLEEVKDSIPMISAVKGDISFSIDKGTVLKSGNANIELITALNTNDTTLQDLMKKGLSEEITKQLKLGQAFAMGNAKESVLFDRPVTLVLKGAKGQQVGFIEGDTFTPIEVYTTEAEGIEATKGKEKITYAFVKDNDLIIKTNHFTSFVSYTSTEKAPEAFDLTKVYSDANTISPWAVDAISEATEKALVEGSDGKFSPQTTVTRAEFTKMLVGVLGLDVQLAKAINFNDVTQGDWFYPFVNAAYKAGFIAGTSSDQFSPNEKLTREQMAVIMVNALKLSATEQTPMIDDLEQVSAWAKSAVQTIISQELMSGWDNQFHPSDEVTREMATVVAMRAYDSINNTK</sequence>
<name>A0ABU1NX11_9BACL</name>
<feature type="domain" description="SLH" evidence="2">
    <location>
        <begin position="1860"/>
        <end position="1923"/>
    </location>
</feature>
<dbReference type="Gene3D" id="2.60.40.10">
    <property type="entry name" value="Immunoglobulins"/>
    <property type="match status" value="2"/>
</dbReference>
<feature type="domain" description="SLH" evidence="2">
    <location>
        <begin position="1924"/>
        <end position="1980"/>
    </location>
</feature>
<organism evidence="3 4">
    <name type="scientific">Paenibacillus qinlingensis</name>
    <dbReference type="NCBI Taxonomy" id="1837343"/>
    <lineage>
        <taxon>Bacteria</taxon>
        <taxon>Bacillati</taxon>
        <taxon>Bacillota</taxon>
        <taxon>Bacilli</taxon>
        <taxon>Bacillales</taxon>
        <taxon>Paenibacillaceae</taxon>
        <taxon>Paenibacillus</taxon>
    </lineage>
</organism>
<keyword evidence="1" id="KW-0732">Signal</keyword>
<gene>
    <name evidence="3" type="ORF">J2736_003164</name>
</gene>
<dbReference type="InterPro" id="IPR008930">
    <property type="entry name" value="Terpenoid_cyclase/PrenylTrfase"/>
</dbReference>
<evidence type="ECO:0000256" key="1">
    <source>
        <dbReference type="SAM" id="SignalP"/>
    </source>
</evidence>
<dbReference type="PANTHER" id="PTHR10559">
    <property type="entry name" value="TRANSCOBALAMIN-1/GASTRIC INTRINSIC FACTOR"/>
    <property type="match status" value="1"/>
</dbReference>
<reference evidence="3 4" key="1">
    <citation type="submission" date="2023-07" db="EMBL/GenBank/DDBJ databases">
        <title>Sorghum-associated microbial communities from plants grown in Nebraska, USA.</title>
        <authorList>
            <person name="Schachtman D."/>
        </authorList>
    </citation>
    <scope>NUCLEOTIDE SEQUENCE [LARGE SCALE GENOMIC DNA]</scope>
    <source>
        <strain evidence="3 4">CC258</strain>
    </source>
</reference>
<dbReference type="InterPro" id="IPR027954">
    <property type="entry name" value="Transcobalamin-like_C"/>
</dbReference>
<accession>A0ABU1NX11</accession>
<dbReference type="InterPro" id="IPR001119">
    <property type="entry name" value="SLH_dom"/>
</dbReference>
<comment type="caution">
    <text evidence="3">The sequence shown here is derived from an EMBL/GenBank/DDBJ whole genome shotgun (WGS) entry which is preliminary data.</text>
</comment>
<dbReference type="Gene3D" id="1.50.10.20">
    <property type="match status" value="2"/>
</dbReference>
<evidence type="ECO:0000259" key="2">
    <source>
        <dbReference type="PROSITE" id="PS51272"/>
    </source>
</evidence>
<dbReference type="CDD" id="cd00688">
    <property type="entry name" value="ISOPREN_C2_like"/>
    <property type="match status" value="2"/>
</dbReference>
<dbReference type="Pfam" id="PF14478">
    <property type="entry name" value="DUF4430"/>
    <property type="match status" value="3"/>
</dbReference>
<proteinExistence type="predicted"/>
<dbReference type="PROSITE" id="PS51272">
    <property type="entry name" value="SLH"/>
    <property type="match status" value="3"/>
</dbReference>
<dbReference type="EMBL" id="JAVDSB010000004">
    <property type="protein sequence ID" value="MDR6551975.1"/>
    <property type="molecule type" value="Genomic_DNA"/>
</dbReference>
<dbReference type="InterPro" id="IPR013783">
    <property type="entry name" value="Ig-like_fold"/>
</dbReference>
<feature type="chain" id="PRO_5045881928" evidence="1">
    <location>
        <begin position="36"/>
        <end position="1980"/>
    </location>
</feature>
<dbReference type="Gene3D" id="2.170.130.30">
    <property type="match status" value="2"/>
</dbReference>
<dbReference type="Pfam" id="PF00395">
    <property type="entry name" value="SLH"/>
    <property type="match status" value="3"/>
</dbReference>
<protein>
    <submittedName>
        <fullName evidence="3">Prenyltransferase beta subunit</fullName>
    </submittedName>
</protein>
<dbReference type="Proteomes" id="UP001267290">
    <property type="component" value="Unassembled WGS sequence"/>
</dbReference>
<dbReference type="SUPFAM" id="SSF48239">
    <property type="entry name" value="Terpenoid cyclases/Protein prenyltransferases"/>
    <property type="match status" value="2"/>
</dbReference>
<feature type="signal peptide" evidence="1">
    <location>
        <begin position="1"/>
        <end position="35"/>
    </location>
</feature>
<evidence type="ECO:0000313" key="4">
    <source>
        <dbReference type="Proteomes" id="UP001267290"/>
    </source>
</evidence>
<keyword evidence="4" id="KW-1185">Reference proteome</keyword>
<feature type="domain" description="SLH" evidence="2">
    <location>
        <begin position="1800"/>
        <end position="1859"/>
    </location>
</feature>
<evidence type="ECO:0000313" key="3">
    <source>
        <dbReference type="EMBL" id="MDR6551975.1"/>
    </source>
</evidence>